<name>A0A428KC33_9BACT</name>
<dbReference type="GO" id="GO:0016874">
    <property type="term" value="F:ligase activity"/>
    <property type="evidence" value="ECO:0007669"/>
    <property type="project" value="UniProtKB-KW"/>
</dbReference>
<gene>
    <name evidence="1" type="ORF">EI291_20515</name>
</gene>
<dbReference type="AlphaFoldDB" id="A0A428KC33"/>
<comment type="caution">
    <text evidence="1">The sequence shown here is derived from an EMBL/GenBank/DDBJ whole genome shotgun (WGS) entry which is preliminary data.</text>
</comment>
<dbReference type="OrthoDB" id="1951600at2"/>
<accession>A0A428KC33</accession>
<proteinExistence type="predicted"/>
<reference evidence="1 2" key="1">
    <citation type="submission" date="2018-12" db="EMBL/GenBank/DDBJ databases">
        <authorList>
            <person name="Feng G."/>
            <person name="Zhu H."/>
        </authorList>
    </citation>
    <scope>NUCLEOTIDE SEQUENCE [LARGE SCALE GENOMIC DNA]</scope>
    <source>
        <strain evidence="1 2">KCTC 12533</strain>
    </source>
</reference>
<dbReference type="RefSeq" id="WP_125424154.1">
    <property type="nucleotide sequence ID" value="NZ_RWIT01000019.1"/>
</dbReference>
<organism evidence="1 2">
    <name type="scientific">Hymenobacter rigui</name>
    <dbReference type="NCBI Taxonomy" id="334424"/>
    <lineage>
        <taxon>Bacteria</taxon>
        <taxon>Pseudomonadati</taxon>
        <taxon>Bacteroidota</taxon>
        <taxon>Cytophagia</taxon>
        <taxon>Cytophagales</taxon>
        <taxon>Hymenobacteraceae</taxon>
        <taxon>Hymenobacter</taxon>
    </lineage>
</organism>
<dbReference type="Proteomes" id="UP000273500">
    <property type="component" value="Unassembled WGS sequence"/>
</dbReference>
<evidence type="ECO:0000313" key="1">
    <source>
        <dbReference type="EMBL" id="RSK43983.1"/>
    </source>
</evidence>
<dbReference type="InterPro" id="IPR050580">
    <property type="entry name" value="2H_phosphoesterase_YjcG-like"/>
</dbReference>
<dbReference type="Gene3D" id="3.90.1140.10">
    <property type="entry name" value="Cyclic phosphodiesterase"/>
    <property type="match status" value="1"/>
</dbReference>
<dbReference type="InterPro" id="IPR009097">
    <property type="entry name" value="Cyclic_Pdiesterase"/>
</dbReference>
<keyword evidence="1" id="KW-0436">Ligase</keyword>
<sequence length="179" mass="20141">MELFLVVLLLPEPANQQVWALKQEVHKLTGSRNALRLPPHITLIPPFRQPAAVGQALELLLQDFAARQLCCTAVLQNFAWFESRTLYVPVIQAAGLHALHADLYAQCSRHLPEVPAPTRPFVPHVTLATRDLPSDQVPALRAQFATRAYAAQVTLRELAMYRHNGQLWQQVARFELTAQ</sequence>
<evidence type="ECO:0000313" key="2">
    <source>
        <dbReference type="Proteomes" id="UP000273500"/>
    </source>
</evidence>
<protein>
    <submittedName>
        <fullName evidence="1">2'-5' RNA ligase family protein</fullName>
    </submittedName>
</protein>
<dbReference type="Pfam" id="PF13563">
    <property type="entry name" value="2_5_RNA_ligase2"/>
    <property type="match status" value="1"/>
</dbReference>
<keyword evidence="2" id="KW-1185">Reference proteome</keyword>
<dbReference type="PANTHER" id="PTHR40037:SF1">
    <property type="entry name" value="PHOSPHOESTERASE SAOUHSC_00951-RELATED"/>
    <property type="match status" value="1"/>
</dbReference>
<dbReference type="EMBL" id="RWIT01000019">
    <property type="protein sequence ID" value="RSK43983.1"/>
    <property type="molecule type" value="Genomic_DNA"/>
</dbReference>
<dbReference type="SUPFAM" id="SSF55144">
    <property type="entry name" value="LigT-like"/>
    <property type="match status" value="1"/>
</dbReference>
<dbReference type="PANTHER" id="PTHR40037">
    <property type="entry name" value="PHOSPHOESTERASE YJCG-RELATED"/>
    <property type="match status" value="1"/>
</dbReference>